<evidence type="ECO:0000313" key="5">
    <source>
        <dbReference type="EMBL" id="TNY17021.1"/>
    </source>
</evidence>
<keyword evidence="6" id="KW-1185">Reference proteome</keyword>
<comment type="caution">
    <text evidence="5">The sequence shown here is derived from an EMBL/GenBank/DDBJ whole genome shotgun (WGS) entry which is preliminary data.</text>
</comment>
<proteinExistence type="predicted"/>
<name>A0A5C5FMF4_9BASI</name>
<feature type="domain" description="H15" evidence="3">
    <location>
        <begin position="5"/>
        <end position="78"/>
    </location>
</feature>
<evidence type="ECO:0000256" key="2">
    <source>
        <dbReference type="SAM" id="MobiDB-lite"/>
    </source>
</evidence>
<dbReference type="InterPro" id="IPR036390">
    <property type="entry name" value="WH_DNA-bd_sf"/>
</dbReference>
<sequence>MGKHVKPSYEEMLDCAIGVEAKGGKGKVSRQKIKAYLADQYKVNMDSNKAKEQLKEALKTRMDAGLVIQEKGSFKFSPEGVKHFRESYSIEEEGSGSEEQQEADTVRRRALGL</sequence>
<dbReference type="EMBL" id="SOZI01000265">
    <property type="protein sequence ID" value="TNY17021.1"/>
    <property type="molecule type" value="Genomic_DNA"/>
</dbReference>
<dbReference type="GO" id="GO:0000786">
    <property type="term" value="C:nucleosome"/>
    <property type="evidence" value="ECO:0007669"/>
    <property type="project" value="InterPro"/>
</dbReference>
<organism evidence="5 6">
    <name type="scientific">Rhodotorula diobovata</name>
    <dbReference type="NCBI Taxonomy" id="5288"/>
    <lineage>
        <taxon>Eukaryota</taxon>
        <taxon>Fungi</taxon>
        <taxon>Dikarya</taxon>
        <taxon>Basidiomycota</taxon>
        <taxon>Pucciniomycotina</taxon>
        <taxon>Microbotryomycetes</taxon>
        <taxon>Sporidiobolales</taxon>
        <taxon>Sporidiobolaceae</taxon>
        <taxon>Rhodotorula</taxon>
    </lineage>
</organism>
<dbReference type="InterPro" id="IPR036388">
    <property type="entry name" value="WH-like_DNA-bd_sf"/>
</dbReference>
<evidence type="ECO:0000256" key="1">
    <source>
        <dbReference type="ARBA" id="ARBA00020833"/>
    </source>
</evidence>
<dbReference type="AlphaFoldDB" id="A0A5C5FMF4"/>
<feature type="compositionally biased region" description="Acidic residues" evidence="2">
    <location>
        <begin position="89"/>
        <end position="102"/>
    </location>
</feature>
<dbReference type="SMART" id="SM00526">
    <property type="entry name" value="H15"/>
    <property type="match status" value="1"/>
</dbReference>
<evidence type="ECO:0000259" key="3">
    <source>
        <dbReference type="PROSITE" id="PS51504"/>
    </source>
</evidence>
<evidence type="ECO:0000313" key="4">
    <source>
        <dbReference type="EMBL" id="TNY17018.1"/>
    </source>
</evidence>
<dbReference type="SUPFAM" id="SSF46785">
    <property type="entry name" value="Winged helix' DNA-binding domain"/>
    <property type="match status" value="1"/>
</dbReference>
<evidence type="ECO:0000313" key="6">
    <source>
        <dbReference type="Proteomes" id="UP000311382"/>
    </source>
</evidence>
<reference evidence="5 6" key="1">
    <citation type="submission" date="2019-03" db="EMBL/GenBank/DDBJ databases">
        <title>Rhodosporidium diobovatum UCD-FST 08-225 genome sequencing, assembly, and annotation.</title>
        <authorList>
            <person name="Fakankun I.U."/>
            <person name="Fristensky B."/>
            <person name="Levin D.B."/>
        </authorList>
    </citation>
    <scope>NUCLEOTIDE SEQUENCE [LARGE SCALE GENOMIC DNA]</scope>
    <source>
        <strain evidence="5 6">UCD-FST 08-225</strain>
    </source>
</reference>
<feature type="region of interest" description="Disordered" evidence="2">
    <location>
        <begin position="87"/>
        <end position="113"/>
    </location>
</feature>
<dbReference type="Pfam" id="PF00538">
    <property type="entry name" value="Linker_histone"/>
    <property type="match status" value="1"/>
</dbReference>
<dbReference type="InterPro" id="IPR005818">
    <property type="entry name" value="Histone_H1/H5_H15"/>
</dbReference>
<dbReference type="Gene3D" id="1.10.10.10">
    <property type="entry name" value="Winged helix-like DNA-binding domain superfamily/Winged helix DNA-binding domain"/>
    <property type="match status" value="1"/>
</dbReference>
<dbReference type="OrthoDB" id="1110759at2759"/>
<dbReference type="EMBL" id="SOZI01000265">
    <property type="protein sequence ID" value="TNY17018.1"/>
    <property type="molecule type" value="Genomic_DNA"/>
</dbReference>
<dbReference type="GO" id="GO:0003677">
    <property type="term" value="F:DNA binding"/>
    <property type="evidence" value="ECO:0007669"/>
    <property type="project" value="InterPro"/>
</dbReference>
<accession>A0A5C5FMF4</accession>
<protein>
    <recommendedName>
        <fullName evidence="1">Histone H1</fullName>
    </recommendedName>
</protein>
<gene>
    <name evidence="4" type="ORF">DMC30DRAFT_420192</name>
    <name evidence="5" type="ORF">DMC30DRAFT_420195</name>
</gene>
<dbReference type="Proteomes" id="UP000311382">
    <property type="component" value="Unassembled WGS sequence"/>
</dbReference>
<dbReference type="GO" id="GO:0006334">
    <property type="term" value="P:nucleosome assembly"/>
    <property type="evidence" value="ECO:0007669"/>
    <property type="project" value="InterPro"/>
</dbReference>
<dbReference type="PROSITE" id="PS51504">
    <property type="entry name" value="H15"/>
    <property type="match status" value="1"/>
</dbReference>